<dbReference type="Proteomes" id="UP000236642">
    <property type="component" value="Unassembled WGS sequence"/>
</dbReference>
<sequence length="508" mass="55779">MGPRIEMRGIHKVYPDGTVALRGVDFRLGPGEIVGLLGENGAGKTTLMKILSGLLQPTRGEIRIDGRPVRFRNPADALRAGIGMVHQIFTLVPPYTALENIILGQEGSNLWLVKDRARDQVQRLLEEVGLSIPLDTPMELLPIGVQQRVEIAKVLYRGTQTLILDEPTSALTPLEVDELFRFLRRLKEGGRSIVFITHKLREVLEISDRIVVLRNGRVTGEISTREATPELLAEWMVGRAVVPRVSRSPHPPGEPVLIVRDLEVIGDLGLPAVKGVSFEVRAGEIFGIAGVEGNGQSELAQALGGLRPIHRGEILLDGKPLPALTPIEAYRRGIAHIPEDRLRFGMALNFEVAENSILSRQWEPTFLRGWGRLDWPRILAFTAALLQRFQVIAPGVRAPARSLSGGNQQKLVVGRELAKEPRLILAVHPTRGLDVASTAYIRELLVQMRDAGKAVLLISADLDEVLELSDRIAVMYEGKFLGVGPVEAFTREEIGLMMGGIVPQGRAV</sequence>
<dbReference type="EC" id="3.6.3.17" evidence="4"/>
<keyword evidence="4" id="KW-0378">Hydrolase</keyword>
<feature type="domain" description="ABC transporter" evidence="3">
    <location>
        <begin position="257"/>
        <end position="502"/>
    </location>
</feature>
<proteinExistence type="predicted"/>
<name>A0A2H5Y4C3_9CHLR</name>
<organism evidence="4 5">
    <name type="scientific">Candidatus Thermoflexus japonica</name>
    <dbReference type="NCBI Taxonomy" id="2035417"/>
    <lineage>
        <taxon>Bacteria</taxon>
        <taxon>Bacillati</taxon>
        <taxon>Chloroflexota</taxon>
        <taxon>Thermoflexia</taxon>
        <taxon>Thermoflexales</taxon>
        <taxon>Thermoflexaceae</taxon>
        <taxon>Thermoflexus</taxon>
    </lineage>
</organism>
<dbReference type="CDD" id="cd03215">
    <property type="entry name" value="ABC_Carb_Monos_II"/>
    <property type="match status" value="1"/>
</dbReference>
<dbReference type="AlphaFoldDB" id="A0A2H5Y4C3"/>
<comment type="caution">
    <text evidence="4">The sequence shown here is derived from an EMBL/GenBank/DDBJ whole genome shotgun (WGS) entry which is preliminary data.</text>
</comment>
<dbReference type="Pfam" id="PF00005">
    <property type="entry name" value="ABC_tran"/>
    <property type="match status" value="2"/>
</dbReference>
<dbReference type="Gene3D" id="3.40.50.300">
    <property type="entry name" value="P-loop containing nucleotide triphosphate hydrolases"/>
    <property type="match status" value="2"/>
</dbReference>
<keyword evidence="1" id="KW-0547">Nucleotide-binding</keyword>
<evidence type="ECO:0000259" key="3">
    <source>
        <dbReference type="PROSITE" id="PS50893"/>
    </source>
</evidence>
<dbReference type="InterPro" id="IPR003439">
    <property type="entry name" value="ABC_transporter-like_ATP-bd"/>
</dbReference>
<evidence type="ECO:0000313" key="5">
    <source>
        <dbReference type="Proteomes" id="UP000236642"/>
    </source>
</evidence>
<dbReference type="EMBL" id="BEHY01000006">
    <property type="protein sequence ID" value="GBD08252.1"/>
    <property type="molecule type" value="Genomic_DNA"/>
</dbReference>
<feature type="domain" description="ABC transporter" evidence="3">
    <location>
        <begin position="5"/>
        <end position="240"/>
    </location>
</feature>
<gene>
    <name evidence="4" type="primary">rbsA</name>
    <name evidence="4" type="ORF">HRbin22_00485</name>
</gene>
<dbReference type="InterPro" id="IPR017871">
    <property type="entry name" value="ABC_transporter-like_CS"/>
</dbReference>
<dbReference type="GO" id="GO:0005524">
    <property type="term" value="F:ATP binding"/>
    <property type="evidence" value="ECO:0007669"/>
    <property type="project" value="UniProtKB-KW"/>
</dbReference>
<dbReference type="PROSITE" id="PS50893">
    <property type="entry name" value="ABC_TRANSPORTER_2"/>
    <property type="match status" value="2"/>
</dbReference>
<evidence type="ECO:0000313" key="4">
    <source>
        <dbReference type="EMBL" id="GBD08252.1"/>
    </source>
</evidence>
<dbReference type="InterPro" id="IPR050107">
    <property type="entry name" value="ABC_carbohydrate_import_ATPase"/>
</dbReference>
<reference evidence="5" key="1">
    <citation type="submission" date="2017-09" db="EMBL/GenBank/DDBJ databases">
        <title>Metaegenomics of thermophilic ammonia-oxidizing enrichment culture.</title>
        <authorList>
            <person name="Kato S."/>
            <person name="Suzuki K."/>
        </authorList>
    </citation>
    <scope>NUCLEOTIDE SEQUENCE [LARGE SCALE GENOMIC DNA]</scope>
</reference>
<dbReference type="CDD" id="cd03216">
    <property type="entry name" value="ABC_Carb_Monos_I"/>
    <property type="match status" value="1"/>
</dbReference>
<evidence type="ECO:0000256" key="2">
    <source>
        <dbReference type="ARBA" id="ARBA00022840"/>
    </source>
</evidence>
<dbReference type="PROSITE" id="PS00211">
    <property type="entry name" value="ABC_TRANSPORTER_1"/>
    <property type="match status" value="1"/>
</dbReference>
<dbReference type="InterPro" id="IPR027417">
    <property type="entry name" value="P-loop_NTPase"/>
</dbReference>
<dbReference type="GO" id="GO:0016887">
    <property type="term" value="F:ATP hydrolysis activity"/>
    <property type="evidence" value="ECO:0007669"/>
    <property type="project" value="InterPro"/>
</dbReference>
<dbReference type="InterPro" id="IPR003593">
    <property type="entry name" value="AAA+_ATPase"/>
</dbReference>
<accession>A0A2H5Y4C3</accession>
<protein>
    <submittedName>
        <fullName evidence="4">Ribose import ATP-binding protein RbsA</fullName>
        <ecNumber evidence="4">3.6.3.17</ecNumber>
    </submittedName>
</protein>
<dbReference type="PANTHER" id="PTHR43790:SF4">
    <property type="entry name" value="GUANOSINE IMPORT ATP-BINDING PROTEIN NUPO"/>
    <property type="match status" value="1"/>
</dbReference>
<keyword evidence="2 4" id="KW-0067">ATP-binding</keyword>
<dbReference type="SUPFAM" id="SSF52540">
    <property type="entry name" value="P-loop containing nucleoside triphosphate hydrolases"/>
    <property type="match status" value="2"/>
</dbReference>
<dbReference type="PANTHER" id="PTHR43790">
    <property type="entry name" value="CARBOHYDRATE TRANSPORT ATP-BINDING PROTEIN MG119-RELATED"/>
    <property type="match status" value="1"/>
</dbReference>
<evidence type="ECO:0000256" key="1">
    <source>
        <dbReference type="ARBA" id="ARBA00022741"/>
    </source>
</evidence>
<dbReference type="SMART" id="SM00382">
    <property type="entry name" value="AAA"/>
    <property type="match status" value="2"/>
</dbReference>